<evidence type="ECO:0000313" key="3">
    <source>
        <dbReference type="EMBL" id="AGF76780.1"/>
    </source>
</evidence>
<dbReference type="KEGG" id="dsf:UWK_00194"/>
<dbReference type="HOGENOM" id="CLU_068019_0_0_7"/>
<dbReference type="Pfam" id="PF00497">
    <property type="entry name" value="SBP_bac_3"/>
    <property type="match status" value="1"/>
</dbReference>
<dbReference type="RefSeq" id="WP_015402479.1">
    <property type="nucleotide sequence ID" value="NC_020304.1"/>
</dbReference>
<evidence type="ECO:0000259" key="2">
    <source>
        <dbReference type="SMART" id="SM00062"/>
    </source>
</evidence>
<keyword evidence="4" id="KW-1185">Reference proteome</keyword>
<dbReference type="OrthoDB" id="368476at2"/>
<dbReference type="InterPro" id="IPR001638">
    <property type="entry name" value="Solute-binding_3/MltF_N"/>
</dbReference>
<gene>
    <name evidence="3" type="ordered locus">UWK_00194</name>
</gene>
<dbReference type="Gene3D" id="3.40.190.10">
    <property type="entry name" value="Periplasmic binding protein-like II"/>
    <property type="match status" value="2"/>
</dbReference>
<dbReference type="STRING" id="1167006.UWK_00194"/>
<dbReference type="EMBL" id="CP003985">
    <property type="protein sequence ID" value="AGF76780.1"/>
    <property type="molecule type" value="Genomic_DNA"/>
</dbReference>
<evidence type="ECO:0000313" key="4">
    <source>
        <dbReference type="Proteomes" id="UP000011721"/>
    </source>
</evidence>
<evidence type="ECO:0000256" key="1">
    <source>
        <dbReference type="ARBA" id="ARBA00022729"/>
    </source>
</evidence>
<feature type="domain" description="Solute-binding protein family 3/N-terminal" evidence="2">
    <location>
        <begin position="68"/>
        <end position="307"/>
    </location>
</feature>
<protein>
    <submittedName>
        <fullName evidence="3">Amino acid ABC transporter substrate-binding protein, PAAT family</fullName>
    </submittedName>
</protein>
<organism evidence="3 4">
    <name type="scientific">Desulfocapsa sulfexigens (strain DSM 10523 / SB164P1)</name>
    <dbReference type="NCBI Taxonomy" id="1167006"/>
    <lineage>
        <taxon>Bacteria</taxon>
        <taxon>Pseudomonadati</taxon>
        <taxon>Thermodesulfobacteriota</taxon>
        <taxon>Desulfobulbia</taxon>
        <taxon>Desulfobulbales</taxon>
        <taxon>Desulfocapsaceae</taxon>
        <taxon>Desulfocapsa</taxon>
    </lineage>
</organism>
<dbReference type="PANTHER" id="PTHR35936">
    <property type="entry name" value="MEMBRANE-BOUND LYTIC MUREIN TRANSGLYCOSYLASE F"/>
    <property type="match status" value="1"/>
</dbReference>
<proteinExistence type="predicted"/>
<dbReference type="PANTHER" id="PTHR35936:SF17">
    <property type="entry name" value="ARGININE-BINDING EXTRACELLULAR PROTEIN ARTP"/>
    <property type="match status" value="1"/>
</dbReference>
<name>M1PAF1_DESSD</name>
<dbReference type="AlphaFoldDB" id="M1PAF1"/>
<dbReference type="PATRIC" id="fig|1167006.5.peg.219"/>
<reference evidence="4" key="1">
    <citation type="journal article" date="2013" name="Stand. Genomic Sci.">
        <title>Complete genome sequence of Desulfocapsa sulfexigens, a marine deltaproteobacterium specialized in disproportionating inorganic sulfur compounds.</title>
        <authorList>
            <person name="Finster K.W."/>
            <person name="Kjeldsen K.U."/>
            <person name="Kube M."/>
            <person name="Reinhardt R."/>
            <person name="Mussmann M."/>
            <person name="Amann R."/>
            <person name="Schreiber L."/>
        </authorList>
    </citation>
    <scope>NUCLEOTIDE SEQUENCE [LARGE SCALE GENOMIC DNA]</scope>
    <source>
        <strain evidence="4">DSM 10523 / SB164P1</strain>
    </source>
</reference>
<dbReference type="SMART" id="SM00062">
    <property type="entry name" value="PBPb"/>
    <property type="match status" value="1"/>
</dbReference>
<accession>M1PAF1</accession>
<dbReference type="eggNOG" id="COG0834">
    <property type="taxonomic scope" value="Bacteria"/>
</dbReference>
<dbReference type="Proteomes" id="UP000011721">
    <property type="component" value="Chromosome"/>
</dbReference>
<keyword evidence="1" id="KW-0732">Signal</keyword>
<sequence length="317" mass="35310">MLETLDTPGSTFRPSYRLRLIFSPVLRSVSLCILLWLPLCFPLTASSQDLQEIKNSGVLRHLGIPYANFITGSGDGLNIELVQGFASYIGVNYLFIASDWNTILGDLTGRHASRDENGARYLESTPVKGDIISTGMTVLPWRQAVINFSNPTFPSAVWLLARSESNLQPIKPSGSIEADIVAVKNSLDGHSVLAMENTCLDPALYRLSETRANIRLPKKKIRLNEMAPAILAREAEATLLDVPDALIALEKWPGQLKVIGPVSARQVMGSGFRKESPELLEAFNMYLEKIKRDGTYNRIVKKYYPTVFSYYSDFFTE</sequence>
<dbReference type="SUPFAM" id="SSF53850">
    <property type="entry name" value="Periplasmic binding protein-like II"/>
    <property type="match status" value="1"/>
</dbReference>